<proteinExistence type="predicted"/>
<reference evidence="1 2" key="1">
    <citation type="submission" date="2018-08" db="EMBL/GenBank/DDBJ databases">
        <title>Recombination of ecologically and evolutionarily significant loci maintains genetic cohesion in the Pseudomonas syringae species complex.</title>
        <authorList>
            <person name="Dillon M."/>
            <person name="Thakur S."/>
            <person name="Almeida R.N.D."/>
            <person name="Weir B.S."/>
            <person name="Guttman D.S."/>
        </authorList>
    </citation>
    <scope>NUCLEOTIDE SEQUENCE [LARGE SCALE GENOMIC DNA]</scope>
    <source>
        <strain evidence="1 2">ICMP 13786</strain>
    </source>
</reference>
<name>A0A3M5PYB4_PSESS</name>
<evidence type="ECO:0000313" key="1">
    <source>
        <dbReference type="EMBL" id="RMT76164.1"/>
    </source>
</evidence>
<accession>A0A3M5PYB4</accession>
<evidence type="ECO:0000313" key="2">
    <source>
        <dbReference type="Proteomes" id="UP000268636"/>
    </source>
</evidence>
<organism evidence="1 2">
    <name type="scientific">Pseudomonas savastanoi pv. nerii</name>
    <dbReference type="NCBI Taxonomy" id="360921"/>
    <lineage>
        <taxon>Bacteria</taxon>
        <taxon>Pseudomonadati</taxon>
        <taxon>Pseudomonadota</taxon>
        <taxon>Gammaproteobacteria</taxon>
        <taxon>Pseudomonadales</taxon>
        <taxon>Pseudomonadaceae</taxon>
        <taxon>Pseudomonas</taxon>
    </lineage>
</organism>
<protein>
    <submittedName>
        <fullName evidence="1">Uncharacterized protein</fullName>
    </submittedName>
</protein>
<dbReference type="EMBL" id="RBTN01000155">
    <property type="protein sequence ID" value="RMT76164.1"/>
    <property type="molecule type" value="Genomic_DNA"/>
</dbReference>
<comment type="caution">
    <text evidence="1">The sequence shown here is derived from an EMBL/GenBank/DDBJ whole genome shotgun (WGS) entry which is preliminary data.</text>
</comment>
<dbReference type="Proteomes" id="UP000268636">
    <property type="component" value="Unassembled WGS sequence"/>
</dbReference>
<dbReference type="AlphaFoldDB" id="A0A3M5PYB4"/>
<gene>
    <name evidence="1" type="ORF">ALP42_200057</name>
</gene>
<sequence length="73" mass="8019">MRCNAVKVDTLFCQCIEFAIVGLRINSPEPRATDVGQAWAKPIAQKPEQAEHYIAIGSIVGHDLRGLQFGLLL</sequence>